<keyword evidence="2" id="KW-1133">Transmembrane helix</keyword>
<feature type="domain" description="Wall-associated receptor kinase C-terminal" evidence="3">
    <location>
        <begin position="44"/>
        <end position="120"/>
    </location>
</feature>
<dbReference type="Pfam" id="PF14380">
    <property type="entry name" value="WAK_assoc"/>
    <property type="match status" value="1"/>
</dbReference>
<name>A0AAE1KMK8_9FABA</name>
<feature type="transmembrane region" description="Helical" evidence="2">
    <location>
        <begin position="6"/>
        <end position="31"/>
    </location>
</feature>
<keyword evidence="2" id="KW-0472">Membrane</keyword>
<comment type="caution">
    <text evidence="4">The sequence shown here is derived from an EMBL/GenBank/DDBJ whole genome shotgun (WGS) entry which is preliminary data.</text>
</comment>
<evidence type="ECO:0000313" key="4">
    <source>
        <dbReference type="EMBL" id="KAK4278000.1"/>
    </source>
</evidence>
<sequence length="136" mass="15011">MPLILLLSFFPFSLSIMPLILLICGSSLFLFRFSLFMDQHQLPQFSELVQHCRFQLQVPITSGDPVDPFGGIESLKGALDEGFSVQYLANEGCCFKCMESGGAYGMKDDGSQFLCYCPDGPYDLACPTSTYHVGVI</sequence>
<evidence type="ECO:0000259" key="3">
    <source>
        <dbReference type="Pfam" id="PF14380"/>
    </source>
</evidence>
<evidence type="ECO:0000256" key="2">
    <source>
        <dbReference type="SAM" id="Phobius"/>
    </source>
</evidence>
<dbReference type="AlphaFoldDB" id="A0AAE1KMK8"/>
<dbReference type="InterPro" id="IPR032872">
    <property type="entry name" value="WAK_assoc_C"/>
</dbReference>
<accession>A0AAE1KMK8</accession>
<organism evidence="4 5">
    <name type="scientific">Acacia crassicarpa</name>
    <name type="common">northern wattle</name>
    <dbReference type="NCBI Taxonomy" id="499986"/>
    <lineage>
        <taxon>Eukaryota</taxon>
        <taxon>Viridiplantae</taxon>
        <taxon>Streptophyta</taxon>
        <taxon>Embryophyta</taxon>
        <taxon>Tracheophyta</taxon>
        <taxon>Spermatophyta</taxon>
        <taxon>Magnoliopsida</taxon>
        <taxon>eudicotyledons</taxon>
        <taxon>Gunneridae</taxon>
        <taxon>Pentapetalae</taxon>
        <taxon>rosids</taxon>
        <taxon>fabids</taxon>
        <taxon>Fabales</taxon>
        <taxon>Fabaceae</taxon>
        <taxon>Caesalpinioideae</taxon>
        <taxon>mimosoid clade</taxon>
        <taxon>Acacieae</taxon>
        <taxon>Acacia</taxon>
    </lineage>
</organism>
<gene>
    <name evidence="4" type="ORF">QN277_015906</name>
</gene>
<keyword evidence="2" id="KW-0812">Transmembrane</keyword>
<dbReference type="Proteomes" id="UP001293593">
    <property type="component" value="Unassembled WGS sequence"/>
</dbReference>
<proteinExistence type="predicted"/>
<keyword evidence="5" id="KW-1185">Reference proteome</keyword>
<protein>
    <recommendedName>
        <fullName evidence="3">Wall-associated receptor kinase C-terminal domain-containing protein</fullName>
    </recommendedName>
</protein>
<keyword evidence="1" id="KW-0325">Glycoprotein</keyword>
<evidence type="ECO:0000313" key="5">
    <source>
        <dbReference type="Proteomes" id="UP001293593"/>
    </source>
</evidence>
<reference evidence="4" key="1">
    <citation type="submission" date="2023-10" db="EMBL/GenBank/DDBJ databases">
        <title>Chromosome-level genome of the transformable northern wattle, Acacia crassicarpa.</title>
        <authorList>
            <person name="Massaro I."/>
            <person name="Sinha N.R."/>
            <person name="Poethig S."/>
            <person name="Leichty A.R."/>
        </authorList>
    </citation>
    <scope>NUCLEOTIDE SEQUENCE</scope>
    <source>
        <strain evidence="4">Acra3RX</strain>
        <tissue evidence="4">Leaf</tissue>
    </source>
</reference>
<dbReference type="EMBL" id="JAWXYG010000003">
    <property type="protein sequence ID" value="KAK4278000.1"/>
    <property type="molecule type" value="Genomic_DNA"/>
</dbReference>
<evidence type="ECO:0000256" key="1">
    <source>
        <dbReference type="ARBA" id="ARBA00023180"/>
    </source>
</evidence>